<feature type="region of interest" description="Disordered" evidence="1">
    <location>
        <begin position="1"/>
        <end position="33"/>
    </location>
</feature>
<evidence type="ECO:0000313" key="3">
    <source>
        <dbReference type="Proteomes" id="UP000091967"/>
    </source>
</evidence>
<name>A0A1B8AJP8_FUSPO</name>
<sequence>MLQVRRSDQTSPATTTQPLATPQYNCHKSSADRKPNADFVKTIAESFCNDEKVEYGVLKPGESVEVKLEDAATELIHSVSISWLPGCVLKSQICDSGRENDGCKHWINEVLNECW</sequence>
<protein>
    <submittedName>
        <fullName evidence="2">Uncharacterized protein</fullName>
    </submittedName>
</protein>
<feature type="compositionally biased region" description="Low complexity" evidence="1">
    <location>
        <begin position="9"/>
        <end position="23"/>
    </location>
</feature>
<dbReference type="EMBL" id="LYXU01000003">
    <property type="protein sequence ID" value="OBS20561.1"/>
    <property type="molecule type" value="Genomic_DNA"/>
</dbReference>
<dbReference type="AlphaFoldDB" id="A0A1B8AJP8"/>
<keyword evidence="3" id="KW-1185">Reference proteome</keyword>
<organism evidence="2 3">
    <name type="scientific">Fusarium poae</name>
    <dbReference type="NCBI Taxonomy" id="36050"/>
    <lineage>
        <taxon>Eukaryota</taxon>
        <taxon>Fungi</taxon>
        <taxon>Dikarya</taxon>
        <taxon>Ascomycota</taxon>
        <taxon>Pezizomycotina</taxon>
        <taxon>Sordariomycetes</taxon>
        <taxon>Hypocreomycetidae</taxon>
        <taxon>Hypocreales</taxon>
        <taxon>Nectriaceae</taxon>
        <taxon>Fusarium</taxon>
    </lineage>
</organism>
<comment type="caution">
    <text evidence="2">The sequence shown here is derived from an EMBL/GenBank/DDBJ whole genome shotgun (WGS) entry which is preliminary data.</text>
</comment>
<dbReference type="Proteomes" id="UP000091967">
    <property type="component" value="Unassembled WGS sequence"/>
</dbReference>
<evidence type="ECO:0000313" key="2">
    <source>
        <dbReference type="EMBL" id="OBS20561.1"/>
    </source>
</evidence>
<evidence type="ECO:0000256" key="1">
    <source>
        <dbReference type="SAM" id="MobiDB-lite"/>
    </source>
</evidence>
<accession>A0A1B8AJP8</accession>
<reference evidence="2 3" key="1">
    <citation type="submission" date="2016-06" db="EMBL/GenBank/DDBJ databases">
        <title>Living apart together: crosstalk between the core and supernumerary genomes in a fungal plant pathogen.</title>
        <authorList>
            <person name="Vanheule A."/>
            <person name="Audenaert K."/>
            <person name="Warris S."/>
            <person name="Van De Geest H."/>
            <person name="Schijlen E."/>
            <person name="Hofte M."/>
            <person name="De Saeger S."/>
            <person name="Haesaert G."/>
            <person name="Waalwijk C."/>
            <person name="Van Der Lee T."/>
        </authorList>
    </citation>
    <scope>NUCLEOTIDE SEQUENCE [LARGE SCALE GENOMIC DNA]</scope>
    <source>
        <strain evidence="2 3">2516</strain>
    </source>
</reference>
<proteinExistence type="predicted"/>
<gene>
    <name evidence="2" type="ORF">FPOA_06919</name>
</gene>